<dbReference type="Proteomes" id="UP000054248">
    <property type="component" value="Unassembled WGS sequence"/>
</dbReference>
<accession>A0A0C3QHM6</accession>
<keyword evidence="3" id="KW-1185">Reference proteome</keyword>
<dbReference type="HOGENOM" id="CLU_2929237_0_0_1"/>
<dbReference type="EMBL" id="KN823029">
    <property type="protein sequence ID" value="KIO26136.1"/>
    <property type="molecule type" value="Genomic_DNA"/>
</dbReference>
<feature type="region of interest" description="Disordered" evidence="1">
    <location>
        <begin position="1"/>
        <end position="23"/>
    </location>
</feature>
<evidence type="ECO:0000313" key="3">
    <source>
        <dbReference type="Proteomes" id="UP000054248"/>
    </source>
</evidence>
<proteinExistence type="predicted"/>
<reference evidence="2 3" key="1">
    <citation type="submission" date="2014-04" db="EMBL/GenBank/DDBJ databases">
        <authorList>
            <consortium name="DOE Joint Genome Institute"/>
            <person name="Kuo A."/>
            <person name="Girlanda M."/>
            <person name="Perotto S."/>
            <person name="Kohler A."/>
            <person name="Nagy L.G."/>
            <person name="Floudas D."/>
            <person name="Copeland A."/>
            <person name="Barry K.W."/>
            <person name="Cichocki N."/>
            <person name="Veneault-Fourrey C."/>
            <person name="LaButti K."/>
            <person name="Lindquist E.A."/>
            <person name="Lipzen A."/>
            <person name="Lundell T."/>
            <person name="Morin E."/>
            <person name="Murat C."/>
            <person name="Sun H."/>
            <person name="Tunlid A."/>
            <person name="Henrissat B."/>
            <person name="Grigoriev I.V."/>
            <person name="Hibbett D.S."/>
            <person name="Martin F."/>
            <person name="Nordberg H.P."/>
            <person name="Cantor M.N."/>
            <person name="Hua S.X."/>
        </authorList>
    </citation>
    <scope>NUCLEOTIDE SEQUENCE [LARGE SCALE GENOMIC DNA]</scope>
    <source>
        <strain evidence="2 3">MUT 4182</strain>
    </source>
</reference>
<protein>
    <submittedName>
        <fullName evidence="2">Uncharacterized protein</fullName>
    </submittedName>
</protein>
<dbReference type="AlphaFoldDB" id="A0A0C3QHM6"/>
<reference evidence="3" key="2">
    <citation type="submission" date="2015-01" db="EMBL/GenBank/DDBJ databases">
        <title>Evolutionary Origins and Diversification of the Mycorrhizal Mutualists.</title>
        <authorList>
            <consortium name="DOE Joint Genome Institute"/>
            <consortium name="Mycorrhizal Genomics Consortium"/>
            <person name="Kohler A."/>
            <person name="Kuo A."/>
            <person name="Nagy L.G."/>
            <person name="Floudas D."/>
            <person name="Copeland A."/>
            <person name="Barry K.W."/>
            <person name="Cichocki N."/>
            <person name="Veneault-Fourrey C."/>
            <person name="LaButti K."/>
            <person name="Lindquist E.A."/>
            <person name="Lipzen A."/>
            <person name="Lundell T."/>
            <person name="Morin E."/>
            <person name="Murat C."/>
            <person name="Riley R."/>
            <person name="Ohm R."/>
            <person name="Sun H."/>
            <person name="Tunlid A."/>
            <person name="Henrissat B."/>
            <person name="Grigoriev I.V."/>
            <person name="Hibbett D.S."/>
            <person name="Martin F."/>
        </authorList>
    </citation>
    <scope>NUCLEOTIDE SEQUENCE [LARGE SCALE GENOMIC DNA]</scope>
    <source>
        <strain evidence="3">MUT 4182</strain>
    </source>
</reference>
<evidence type="ECO:0000256" key="1">
    <source>
        <dbReference type="SAM" id="MobiDB-lite"/>
    </source>
</evidence>
<organism evidence="2 3">
    <name type="scientific">Tulasnella calospora MUT 4182</name>
    <dbReference type="NCBI Taxonomy" id="1051891"/>
    <lineage>
        <taxon>Eukaryota</taxon>
        <taxon>Fungi</taxon>
        <taxon>Dikarya</taxon>
        <taxon>Basidiomycota</taxon>
        <taxon>Agaricomycotina</taxon>
        <taxon>Agaricomycetes</taxon>
        <taxon>Cantharellales</taxon>
        <taxon>Tulasnellaceae</taxon>
        <taxon>Tulasnella</taxon>
    </lineage>
</organism>
<dbReference type="OrthoDB" id="3226775at2759"/>
<name>A0A0C3QHM6_9AGAM</name>
<evidence type="ECO:0000313" key="2">
    <source>
        <dbReference type="EMBL" id="KIO26136.1"/>
    </source>
</evidence>
<feature type="non-terminal residue" evidence="2">
    <location>
        <position position="1"/>
    </location>
</feature>
<gene>
    <name evidence="2" type="ORF">M407DRAFT_243841</name>
</gene>
<sequence length="61" mass="7028">ALAQDMSAELFPSISSPKPDTTLRRPKKLKHFLSVLPDKEQIVLRGRWKREVVSWLNSRGI</sequence>